<sequence>MTRNFLCLSRGKDLVYNESVRRYLIFLFGLIFGLFFLNALPVLAAEEFEIGYDVRYQVLENGRVAVTQNISLTNKLANVYATQYSHALQSVQIENISARDSQGPLEIETSQNGEQSLIKVNFNQPVVGRDKTLQFNLNYEALDLAQKNGQIWEINIPRLSEDNQPDHFQLTLAVPQSFGQLAFIRPKPASQQEEVEFKLYYFDKNQILTKGINASFGEFQIFDFALDYHLENPNLSPAETEVAFPPDTAFQQVIYTQADPNPLNIRLDNDGNWLARYQLAAKEKLNINLSGQVKIFSQSQSNFLKLSSPNLEHNLSSQKYWPVEDHQIQVKGKNLKTAKAIYDFVVKTLEYDFSRVKEGSERLGAVGALENPKKAICTEFTDLFVTLARAAGIPAREISGFAYTTNARLRPLSLISDILHAWPEYWDESKKIWVPVDPTWEKTTGGVDYFSKTDLNHFVFVIHGENDEQPYPPGSYKTADSFGKDVQVVFGQHPKEENPQVEVYFDLPRSVTIENKGNVALYNLNPQIKPLDINLHLPVLPPYAKKEIELNLKPISLLKLRADVISVSVNDQEFSQPLKIAFFSWQVAIGGLIAIFVLGTILFLTKPWNYVKKIKDEKPPPSVFN</sequence>
<dbReference type="Proteomes" id="UP000229500">
    <property type="component" value="Unassembled WGS sequence"/>
</dbReference>
<dbReference type="EMBL" id="PFEL01000092">
    <property type="protein sequence ID" value="PJE68943.1"/>
    <property type="molecule type" value="Genomic_DNA"/>
</dbReference>
<dbReference type="SMART" id="SM00460">
    <property type="entry name" value="TGc"/>
    <property type="match status" value="1"/>
</dbReference>
<evidence type="ECO:0000256" key="1">
    <source>
        <dbReference type="SAM" id="Phobius"/>
    </source>
</evidence>
<evidence type="ECO:0000313" key="4">
    <source>
        <dbReference type="Proteomes" id="UP000229500"/>
    </source>
</evidence>
<keyword evidence="1" id="KW-0812">Transmembrane</keyword>
<dbReference type="AlphaFoldDB" id="A0A2M8L535"/>
<protein>
    <recommendedName>
        <fullName evidence="2">Transglutaminase-like domain-containing protein</fullName>
    </recommendedName>
</protein>
<evidence type="ECO:0000313" key="3">
    <source>
        <dbReference type="EMBL" id="PJE68943.1"/>
    </source>
</evidence>
<reference evidence="4" key="1">
    <citation type="submission" date="2017-09" db="EMBL/GenBank/DDBJ databases">
        <title>Depth-based differentiation of microbial function through sediment-hosted aquifers and enrichment of novel symbionts in the deep terrestrial subsurface.</title>
        <authorList>
            <person name="Probst A.J."/>
            <person name="Ladd B."/>
            <person name="Jarett J.K."/>
            <person name="Geller-Mcgrath D.E."/>
            <person name="Sieber C.M.K."/>
            <person name="Emerson J.B."/>
            <person name="Anantharaman K."/>
            <person name="Thomas B.C."/>
            <person name="Malmstrom R."/>
            <person name="Stieglmeier M."/>
            <person name="Klingl A."/>
            <person name="Woyke T."/>
            <person name="Ryan C.M."/>
            <person name="Banfield J.F."/>
        </authorList>
    </citation>
    <scope>NUCLEOTIDE SEQUENCE [LARGE SCALE GENOMIC DNA]</scope>
</reference>
<dbReference type="InterPro" id="IPR002931">
    <property type="entry name" value="Transglutaminase-like"/>
</dbReference>
<evidence type="ECO:0000259" key="2">
    <source>
        <dbReference type="SMART" id="SM00460"/>
    </source>
</evidence>
<feature type="domain" description="Transglutaminase-like" evidence="2">
    <location>
        <begin position="369"/>
        <end position="440"/>
    </location>
</feature>
<dbReference type="PANTHER" id="PTHR33490">
    <property type="entry name" value="BLR5614 PROTEIN-RELATED"/>
    <property type="match status" value="1"/>
</dbReference>
<proteinExistence type="predicted"/>
<gene>
    <name evidence="3" type="ORF">COU96_02480</name>
</gene>
<name>A0A2M8L535_9BACT</name>
<comment type="caution">
    <text evidence="3">The sequence shown here is derived from an EMBL/GenBank/DDBJ whole genome shotgun (WGS) entry which is preliminary data.</text>
</comment>
<organism evidence="3 4">
    <name type="scientific">Candidatus Shapirobacteria bacterium CG10_big_fil_rev_8_21_14_0_10_38_14</name>
    <dbReference type="NCBI Taxonomy" id="1974483"/>
    <lineage>
        <taxon>Bacteria</taxon>
        <taxon>Candidatus Shapironibacteriota</taxon>
    </lineage>
</organism>
<dbReference type="Pfam" id="PF01841">
    <property type="entry name" value="Transglut_core"/>
    <property type="match status" value="1"/>
</dbReference>
<keyword evidence="1" id="KW-0472">Membrane</keyword>
<accession>A0A2M8L535</accession>
<dbReference type="PANTHER" id="PTHR33490:SF6">
    <property type="entry name" value="SLL1049 PROTEIN"/>
    <property type="match status" value="1"/>
</dbReference>
<dbReference type="InterPro" id="IPR038765">
    <property type="entry name" value="Papain-like_cys_pep_sf"/>
</dbReference>
<keyword evidence="1" id="KW-1133">Transmembrane helix</keyword>
<dbReference type="SUPFAM" id="SSF54001">
    <property type="entry name" value="Cysteine proteinases"/>
    <property type="match status" value="1"/>
</dbReference>
<feature type="transmembrane region" description="Helical" evidence="1">
    <location>
        <begin position="582"/>
        <end position="605"/>
    </location>
</feature>
<dbReference type="Gene3D" id="3.10.620.30">
    <property type="match status" value="1"/>
</dbReference>